<keyword evidence="8 13" id="KW-1133">Transmembrane helix</keyword>
<evidence type="ECO:0000256" key="11">
    <source>
        <dbReference type="ARBA" id="ARBA00023303"/>
    </source>
</evidence>
<comment type="similarity">
    <text evidence="2">Belongs to the TMEM175 family.</text>
</comment>
<comment type="caution">
    <text evidence="14">The sequence shown here is derived from an EMBL/GenBank/DDBJ whole genome shotgun (WGS) entry which is preliminary data.</text>
</comment>
<evidence type="ECO:0000313" key="15">
    <source>
        <dbReference type="Proteomes" id="UP000631535"/>
    </source>
</evidence>
<feature type="transmembrane region" description="Helical" evidence="13">
    <location>
        <begin position="92"/>
        <end position="111"/>
    </location>
</feature>
<evidence type="ECO:0000313" key="14">
    <source>
        <dbReference type="EMBL" id="GGO57493.1"/>
    </source>
</evidence>
<dbReference type="PANTHER" id="PTHR31462:SF5">
    <property type="entry name" value="ENDOSOMAL_LYSOSOMAL PROTON CHANNEL TMEM175"/>
    <property type="match status" value="1"/>
</dbReference>
<comment type="catalytic activity">
    <reaction evidence="12">
        <text>K(+)(in) = K(+)(out)</text>
        <dbReference type="Rhea" id="RHEA:29463"/>
        <dbReference type="ChEBI" id="CHEBI:29103"/>
    </reaction>
</comment>
<sequence>MDNTPAAAPDSGGLARLENLSDGVFSIAMTLLVLDISIRRGLGTAGFEDALHRTLPHIAAYALSFAVISEFWRDHRRILARFSVLDGKITGLTLLGLGLTAVLPFPTALLAEYSAQPLAVATYGLSVSAQNTVHLALLLTSHKRLGPPSGRTDARARRLDAADLASTVLVFGMTVPLAFASPALAKWVWLTLFPAKFLIGRGRRRLVQASADGAGSAPGPGPGTHP</sequence>
<reference evidence="15" key="1">
    <citation type="journal article" date="2019" name="Int. J. Syst. Evol. Microbiol.">
        <title>The Global Catalogue of Microorganisms (GCM) 10K type strain sequencing project: providing services to taxonomists for standard genome sequencing and annotation.</title>
        <authorList>
            <consortium name="The Broad Institute Genomics Platform"/>
            <consortium name="The Broad Institute Genome Sequencing Center for Infectious Disease"/>
            <person name="Wu L."/>
            <person name="Ma J."/>
        </authorList>
    </citation>
    <scope>NUCLEOTIDE SEQUENCE [LARGE SCALE GENOMIC DNA]</scope>
    <source>
        <strain evidence="15">CGMCC 4.7178</strain>
    </source>
</reference>
<dbReference type="PANTHER" id="PTHR31462">
    <property type="entry name" value="ENDOSOMAL/LYSOSOMAL POTASSIUM CHANNEL TMEM175"/>
    <property type="match status" value="1"/>
</dbReference>
<feature type="transmembrane region" description="Helical" evidence="13">
    <location>
        <begin position="161"/>
        <end position="184"/>
    </location>
</feature>
<keyword evidence="15" id="KW-1185">Reference proteome</keyword>
<keyword evidence="5 13" id="KW-0812">Transmembrane</keyword>
<accession>A0ABQ2MT60</accession>
<evidence type="ECO:0000256" key="7">
    <source>
        <dbReference type="ARBA" id="ARBA00022958"/>
    </source>
</evidence>
<dbReference type="EMBL" id="BMMP01000024">
    <property type="protein sequence ID" value="GGO57493.1"/>
    <property type="molecule type" value="Genomic_DNA"/>
</dbReference>
<dbReference type="RefSeq" id="WP_229712219.1">
    <property type="nucleotide sequence ID" value="NZ_BMMP01000024.1"/>
</dbReference>
<dbReference type="Pfam" id="PF06736">
    <property type="entry name" value="TMEM175"/>
    <property type="match status" value="1"/>
</dbReference>
<evidence type="ECO:0000256" key="10">
    <source>
        <dbReference type="ARBA" id="ARBA00023136"/>
    </source>
</evidence>
<keyword evidence="7" id="KW-0630">Potassium</keyword>
<proteinExistence type="inferred from homology"/>
<evidence type="ECO:0000256" key="3">
    <source>
        <dbReference type="ARBA" id="ARBA00022448"/>
    </source>
</evidence>
<evidence type="ECO:0000256" key="1">
    <source>
        <dbReference type="ARBA" id="ARBA00004141"/>
    </source>
</evidence>
<name>A0ABQ2MT60_9ACTN</name>
<protein>
    <recommendedName>
        <fullName evidence="16">DUF1211 domain-containing protein</fullName>
    </recommendedName>
</protein>
<dbReference type="Proteomes" id="UP000631535">
    <property type="component" value="Unassembled WGS sequence"/>
</dbReference>
<evidence type="ECO:0000256" key="5">
    <source>
        <dbReference type="ARBA" id="ARBA00022692"/>
    </source>
</evidence>
<evidence type="ECO:0000256" key="2">
    <source>
        <dbReference type="ARBA" id="ARBA00006920"/>
    </source>
</evidence>
<comment type="subcellular location">
    <subcellularLocation>
        <location evidence="1">Membrane</location>
        <topology evidence="1">Multi-pass membrane protein</topology>
    </subcellularLocation>
</comment>
<evidence type="ECO:0000256" key="4">
    <source>
        <dbReference type="ARBA" id="ARBA00022538"/>
    </source>
</evidence>
<evidence type="ECO:0000256" key="6">
    <source>
        <dbReference type="ARBA" id="ARBA00022826"/>
    </source>
</evidence>
<evidence type="ECO:0000256" key="12">
    <source>
        <dbReference type="ARBA" id="ARBA00034430"/>
    </source>
</evidence>
<evidence type="ECO:0000256" key="9">
    <source>
        <dbReference type="ARBA" id="ARBA00023065"/>
    </source>
</evidence>
<keyword evidence="3" id="KW-0813">Transport</keyword>
<gene>
    <name evidence="14" type="ORF">GCM10012287_53510</name>
</gene>
<keyword evidence="11" id="KW-0407">Ion channel</keyword>
<keyword evidence="4" id="KW-0633">Potassium transport</keyword>
<organism evidence="14 15">
    <name type="scientific">Streptomyces daqingensis</name>
    <dbReference type="NCBI Taxonomy" id="1472640"/>
    <lineage>
        <taxon>Bacteria</taxon>
        <taxon>Bacillati</taxon>
        <taxon>Actinomycetota</taxon>
        <taxon>Actinomycetes</taxon>
        <taxon>Kitasatosporales</taxon>
        <taxon>Streptomycetaceae</taxon>
        <taxon>Streptomyces</taxon>
    </lineage>
</organism>
<dbReference type="InterPro" id="IPR010617">
    <property type="entry name" value="TMEM175-like"/>
</dbReference>
<evidence type="ECO:0000256" key="13">
    <source>
        <dbReference type="SAM" id="Phobius"/>
    </source>
</evidence>
<evidence type="ECO:0008006" key="16">
    <source>
        <dbReference type="Google" id="ProtNLM"/>
    </source>
</evidence>
<keyword evidence="10 13" id="KW-0472">Membrane</keyword>
<keyword evidence="6" id="KW-0631">Potassium channel</keyword>
<evidence type="ECO:0000256" key="8">
    <source>
        <dbReference type="ARBA" id="ARBA00022989"/>
    </source>
</evidence>
<keyword evidence="9" id="KW-0406">Ion transport</keyword>